<dbReference type="Gene3D" id="2.60.120.260">
    <property type="entry name" value="Galactose-binding domain-like"/>
    <property type="match status" value="1"/>
</dbReference>
<accession>A0A2R5ER10</accession>
<evidence type="ECO:0000259" key="9">
    <source>
        <dbReference type="Pfam" id="PF00150"/>
    </source>
</evidence>
<evidence type="ECO:0000256" key="3">
    <source>
        <dbReference type="ARBA" id="ARBA00023001"/>
    </source>
</evidence>
<keyword evidence="3" id="KW-0136">Cellulose degradation</keyword>
<dbReference type="Gene3D" id="3.20.20.80">
    <property type="entry name" value="Glycosidases"/>
    <property type="match status" value="1"/>
</dbReference>
<name>A0A2R5ER10_9BACL</name>
<evidence type="ECO:0000256" key="5">
    <source>
        <dbReference type="ARBA" id="ARBA00023295"/>
    </source>
</evidence>
<proteinExistence type="inferred from homology"/>
<feature type="region of interest" description="Disordered" evidence="8">
    <location>
        <begin position="125"/>
        <end position="172"/>
    </location>
</feature>
<keyword evidence="4" id="KW-0119">Carbohydrate metabolism</keyword>
<dbReference type="Proteomes" id="UP000245202">
    <property type="component" value="Unassembled WGS sequence"/>
</dbReference>
<feature type="compositionally biased region" description="Basic and acidic residues" evidence="8">
    <location>
        <begin position="157"/>
        <end position="172"/>
    </location>
</feature>
<keyword evidence="11" id="KW-1185">Reference proteome</keyword>
<evidence type="ECO:0000256" key="6">
    <source>
        <dbReference type="ARBA" id="ARBA00023326"/>
    </source>
</evidence>
<dbReference type="EMBL" id="BDQX01000196">
    <property type="protein sequence ID" value="GBG09120.1"/>
    <property type="molecule type" value="Genomic_DNA"/>
</dbReference>
<dbReference type="InterPro" id="IPR017853">
    <property type="entry name" value="GH"/>
</dbReference>
<dbReference type="PANTHER" id="PTHR31297:SF41">
    <property type="entry name" value="ENDOGLUCANASE, PUTATIVE (AFU_ORTHOLOGUE AFUA_5G01830)-RELATED"/>
    <property type="match status" value="1"/>
</dbReference>
<feature type="domain" description="Glycoside hydrolase family 5" evidence="9">
    <location>
        <begin position="180"/>
        <end position="384"/>
    </location>
</feature>
<dbReference type="InterPro" id="IPR050386">
    <property type="entry name" value="Glycosyl_hydrolase_5"/>
</dbReference>
<protein>
    <submittedName>
        <fullName evidence="10">Glycoside hydrolase</fullName>
    </submittedName>
</protein>
<dbReference type="SUPFAM" id="SSF51445">
    <property type="entry name" value="(Trans)glycosidases"/>
    <property type="match status" value="1"/>
</dbReference>
<dbReference type="PANTHER" id="PTHR31297">
    <property type="entry name" value="GLUCAN ENDO-1,6-BETA-GLUCOSIDASE B"/>
    <property type="match status" value="1"/>
</dbReference>
<keyword evidence="6" id="KW-0624">Polysaccharide degradation</keyword>
<comment type="similarity">
    <text evidence="1 7">Belongs to the glycosyl hydrolase 5 (cellulase A) family.</text>
</comment>
<dbReference type="GO" id="GO:0009986">
    <property type="term" value="C:cell surface"/>
    <property type="evidence" value="ECO:0007669"/>
    <property type="project" value="TreeGrafter"/>
</dbReference>
<comment type="caution">
    <text evidence="10">The sequence shown here is derived from an EMBL/GenBank/DDBJ whole genome shotgun (WGS) entry which is preliminary data.</text>
</comment>
<evidence type="ECO:0000256" key="4">
    <source>
        <dbReference type="ARBA" id="ARBA00023277"/>
    </source>
</evidence>
<feature type="compositionally biased region" description="Polar residues" evidence="8">
    <location>
        <begin position="133"/>
        <end position="151"/>
    </location>
</feature>
<evidence type="ECO:0000313" key="10">
    <source>
        <dbReference type="EMBL" id="GBG09120.1"/>
    </source>
</evidence>
<evidence type="ECO:0000256" key="8">
    <source>
        <dbReference type="SAM" id="MobiDB-lite"/>
    </source>
</evidence>
<organism evidence="10 11">
    <name type="scientific">Paenibacillus agaridevorans</name>
    <dbReference type="NCBI Taxonomy" id="171404"/>
    <lineage>
        <taxon>Bacteria</taxon>
        <taxon>Bacillati</taxon>
        <taxon>Bacillota</taxon>
        <taxon>Bacilli</taxon>
        <taxon>Bacillales</taxon>
        <taxon>Paenibacillaceae</taxon>
        <taxon>Paenibacillus</taxon>
    </lineage>
</organism>
<dbReference type="Pfam" id="PF00150">
    <property type="entry name" value="Cellulase"/>
    <property type="match status" value="1"/>
</dbReference>
<dbReference type="GO" id="GO:0008422">
    <property type="term" value="F:beta-glucosidase activity"/>
    <property type="evidence" value="ECO:0007669"/>
    <property type="project" value="TreeGrafter"/>
</dbReference>
<gene>
    <name evidence="10" type="ORF">PAT3040_03750</name>
</gene>
<keyword evidence="2 7" id="KW-0378">Hydrolase</keyword>
<dbReference type="RefSeq" id="WP_258235051.1">
    <property type="nucleotide sequence ID" value="NZ_BDQX01000196.1"/>
</dbReference>
<evidence type="ECO:0000313" key="11">
    <source>
        <dbReference type="Proteomes" id="UP000245202"/>
    </source>
</evidence>
<dbReference type="AlphaFoldDB" id="A0A2R5ER10"/>
<evidence type="ECO:0000256" key="1">
    <source>
        <dbReference type="ARBA" id="ARBA00005641"/>
    </source>
</evidence>
<dbReference type="InterPro" id="IPR001547">
    <property type="entry name" value="Glyco_hydro_5"/>
</dbReference>
<evidence type="ECO:0000256" key="7">
    <source>
        <dbReference type="RuleBase" id="RU361153"/>
    </source>
</evidence>
<reference evidence="10 11" key="1">
    <citation type="submission" date="2017-08" db="EMBL/GenBank/DDBJ databases">
        <title>Substantial Increase in Enzyme Production by Combined Drug-Resistance Mutations in Paenibacillus agaridevorans.</title>
        <authorList>
            <person name="Tanaka Y."/>
            <person name="Funane K."/>
            <person name="Hosaka T."/>
            <person name="Shiwa Y."/>
            <person name="Fujita N."/>
            <person name="Miyazaki T."/>
            <person name="Yoshikawa H."/>
            <person name="Murakami K."/>
            <person name="Kasahara K."/>
            <person name="Inaoka T."/>
            <person name="Hiraga Y."/>
            <person name="Ochi K."/>
        </authorList>
    </citation>
    <scope>NUCLEOTIDE SEQUENCE [LARGE SCALE GENOMIC DNA]</scope>
    <source>
        <strain evidence="10 11">T-3040</strain>
    </source>
</reference>
<dbReference type="GO" id="GO:0005576">
    <property type="term" value="C:extracellular region"/>
    <property type="evidence" value="ECO:0007669"/>
    <property type="project" value="TreeGrafter"/>
</dbReference>
<sequence length="637" mass="72201">MSAIRNEEVYGFVKADGPRLVNGRGEPILLRGVGFGSWLLPEGYMWRFPEGGDRPRRIEAMIESLVGSEEANLFWATYYDRYIAEEDIAKIAEEGFNSVRVPINARFLTGEGPGGSAEAHVEVAAGPNETKSKTSAQVEATSSTDRASPNIDSLEEDSIRNRDAPDHESETRAPLGLREDRLVLLDRVIGWCREHRLYVILDLHGAPGGQTGTNIDDSEQDRPELFTDEIRAREAVAIWRTLAERYKDEWIVAGYDLLNEPLPDWFSNYNDRVMPLYKEMIAAIREADERHMIILEGVHWSTDWSIFENAFGEDPVDSNVLLQFHKYWNNPDTESIAKYLDFRDRWNVPIFMGEGGENNKDWYTGAFRMFDDHDISWNFWTWKKMDTTNSPCSIRKPVGWPLLVDYLQGGEKPEPAVARTILWEYLDNMALERCDYQPEVARALLRRAPLRIPAVFYGYKGEGTSFGFGSAERPTFVNRAAAESASTAQAGVQFRVSDGTRIAFVQSDRETATFAHGGGEEWELDQWLCMEMTVGDWFVYDFERSSEGKRTDEDPKLDVALRLQSIDGNGKLRLALNDGSTVTLDVQETDWHTGQTVCRVAHSAGTQSLRLTCLEGKIRVMWVNIGDADESLRLNAD</sequence>
<keyword evidence="5 7" id="KW-0326">Glycosidase</keyword>
<evidence type="ECO:0000256" key="2">
    <source>
        <dbReference type="ARBA" id="ARBA00022801"/>
    </source>
</evidence>
<dbReference type="GO" id="GO:0030245">
    <property type="term" value="P:cellulose catabolic process"/>
    <property type="evidence" value="ECO:0007669"/>
    <property type="project" value="UniProtKB-KW"/>
</dbReference>